<dbReference type="HOGENOM" id="CLU_009237_0_0_10"/>
<dbReference type="EMBL" id="CP007547">
    <property type="protein sequence ID" value="AIL47312.1"/>
    <property type="molecule type" value="Genomic_DNA"/>
</dbReference>
<feature type="domain" description="PDZ" evidence="2">
    <location>
        <begin position="715"/>
        <end position="781"/>
    </location>
</feature>
<dbReference type="Pfam" id="PF13180">
    <property type="entry name" value="PDZ_2"/>
    <property type="match status" value="1"/>
</dbReference>
<dbReference type="Gene3D" id="2.30.42.10">
    <property type="match status" value="1"/>
</dbReference>
<dbReference type="PANTHER" id="PTHR36453">
    <property type="entry name" value="SECRETED PROTEIN-RELATED"/>
    <property type="match status" value="1"/>
</dbReference>
<dbReference type="InterPro" id="IPR036034">
    <property type="entry name" value="PDZ_sf"/>
</dbReference>
<dbReference type="Gene3D" id="2.160.20.10">
    <property type="entry name" value="Single-stranded right-handed beta-helix, Pectin lyase-like"/>
    <property type="match status" value="2"/>
</dbReference>
<evidence type="ECO:0000259" key="3">
    <source>
        <dbReference type="Pfam" id="PF13229"/>
    </source>
</evidence>
<name>A0A077EIM3_9FLAO</name>
<sequence>MKNTLTLLLFCLLGILFPHAQTKVYVSYLGNDNNPGTLAKPFKTPERALQEIEKAKGKSLIIYLRKGIYYLQKPIVLDNKNLKTKSLLISSYPGEQAFISAGQLLKTDWKPYKNGIYVTTIPQDINFERLYADEKLQVLARYPDYDANAKIFNGTSADAIAPERVQQWKNPAGGYVHGLHSGEWGGFHYRITGVDGKGNLKLEGGWQNNRPSPLHKQFRFVENIFEELNVPGEWFADKEKGLLYYYPPKGTNLSQTKITISQLKNSIEIKGTENSPLSGVEIKSIDFLHNERSFMDTKEPLLRSDWTIYRGGVILMENTRNIKVTDCQFTDVGGNAIMLSGYNKNNTISGNHISGAGASGIAFVGETDAVRSPSFRYEDYVPYDKLDKIPGPKSNHYPQQCIAENNLIHDIGRIEKQATGVQIDIAANITVRHNSIYNTPRAGINIGDGAFGGHILEFNDVFNTVLETGDHGAFNSWGRDRFWSPDRKYMDSITTAHPELILLDAQQTTIIRNNRFRCDHGWDVDLDDGSSNYHIYNNVMLNGGLKFREGFKRKAENNIMVNNSFHPHVWFKNSDDYFTRNIVMTPYAPIEVNDWGKNIDYNLFSDAKALQAAQKSNTDQHSISGNPDFINPQIGDYRVKSNSPALHIGFKNFPMDQFGVQTPRLKQMAAKPELPKLISSTENNKSIASIDFLNATIKSVEGLGERSAFGLPDENGGIIVKIEANSPLKKAGLQEKDVIRTMDGTEIKKADDLLNIYQLSKWKGQVKVEVMRNQQTLQVNLLLK</sequence>
<dbReference type="AlphaFoldDB" id="A0A077EIM3"/>
<dbReference type="InterPro" id="IPR012334">
    <property type="entry name" value="Pectin_lyas_fold"/>
</dbReference>
<dbReference type="PANTHER" id="PTHR36453:SF1">
    <property type="entry name" value="RIGHT HANDED BETA HELIX DOMAIN-CONTAINING PROTEIN"/>
    <property type="match status" value="1"/>
</dbReference>
<dbReference type="SMART" id="SM00710">
    <property type="entry name" value="PbH1"/>
    <property type="match status" value="4"/>
</dbReference>
<dbReference type="InterPro" id="IPR001478">
    <property type="entry name" value="PDZ"/>
</dbReference>
<dbReference type="InterPro" id="IPR039448">
    <property type="entry name" value="Beta_helix"/>
</dbReference>
<dbReference type="STRING" id="1338011.BD94_3537"/>
<proteinExistence type="predicted"/>
<accession>A0A077EIM3</accession>
<dbReference type="KEGG" id="eao:BD94_3537"/>
<dbReference type="InterPro" id="IPR006626">
    <property type="entry name" value="PbH1"/>
</dbReference>
<dbReference type="InterPro" id="IPR011050">
    <property type="entry name" value="Pectin_lyase_fold/virulence"/>
</dbReference>
<dbReference type="Proteomes" id="UP000028933">
    <property type="component" value="Chromosome"/>
</dbReference>
<dbReference type="RefSeq" id="WP_024566369.1">
    <property type="nucleotide sequence ID" value="NZ_CP007547.1"/>
</dbReference>
<protein>
    <recommendedName>
        <fullName evidence="6">PDZ domain-containing protein</fullName>
    </recommendedName>
</protein>
<keyword evidence="1" id="KW-0732">Signal</keyword>
<evidence type="ECO:0000259" key="2">
    <source>
        <dbReference type="Pfam" id="PF13180"/>
    </source>
</evidence>
<feature type="chain" id="PRO_5001718428" description="PDZ domain-containing protein" evidence="1">
    <location>
        <begin position="21"/>
        <end position="784"/>
    </location>
</feature>
<feature type="domain" description="Right handed beta helix" evidence="3">
    <location>
        <begin position="260"/>
        <end position="366"/>
    </location>
</feature>
<dbReference type="eggNOG" id="COG0265">
    <property type="taxonomic scope" value="Bacteria"/>
</dbReference>
<dbReference type="Pfam" id="PF13229">
    <property type="entry name" value="Beta_helix"/>
    <property type="match status" value="1"/>
</dbReference>
<dbReference type="SUPFAM" id="SSF50156">
    <property type="entry name" value="PDZ domain-like"/>
    <property type="match status" value="1"/>
</dbReference>
<gene>
    <name evidence="4" type="ORF">BD94_3537</name>
</gene>
<evidence type="ECO:0000313" key="4">
    <source>
        <dbReference type="EMBL" id="AIL47312.1"/>
    </source>
</evidence>
<evidence type="ECO:0008006" key="6">
    <source>
        <dbReference type="Google" id="ProtNLM"/>
    </source>
</evidence>
<evidence type="ECO:0000313" key="5">
    <source>
        <dbReference type="Proteomes" id="UP000028933"/>
    </source>
</evidence>
<organism evidence="4 5">
    <name type="scientific">Elizabethkingia anophelis NUHP1</name>
    <dbReference type="NCBI Taxonomy" id="1338011"/>
    <lineage>
        <taxon>Bacteria</taxon>
        <taxon>Pseudomonadati</taxon>
        <taxon>Bacteroidota</taxon>
        <taxon>Flavobacteriia</taxon>
        <taxon>Flavobacteriales</taxon>
        <taxon>Weeksellaceae</taxon>
        <taxon>Elizabethkingia</taxon>
    </lineage>
</organism>
<reference evidence="4 5" key="1">
    <citation type="journal article" date="2013" name="Lancet">
        <title>First case of E anophelis outbreak in an intensive-care unit.</title>
        <authorList>
            <person name="Teo J."/>
            <person name="Tan S.Y."/>
            <person name="Tay M."/>
            <person name="Ding Y."/>
            <person name="Kjelleberg S."/>
            <person name="Givskov M."/>
            <person name="Lin R.T."/>
            <person name="Yang L."/>
        </authorList>
    </citation>
    <scope>NUCLEOTIDE SEQUENCE [LARGE SCALE GENOMIC DNA]</scope>
    <source>
        <strain evidence="4 5">NUHP1</strain>
    </source>
</reference>
<feature type="signal peptide" evidence="1">
    <location>
        <begin position="1"/>
        <end position="20"/>
    </location>
</feature>
<evidence type="ECO:0000256" key="1">
    <source>
        <dbReference type="SAM" id="SignalP"/>
    </source>
</evidence>
<dbReference type="SUPFAM" id="SSF51126">
    <property type="entry name" value="Pectin lyase-like"/>
    <property type="match status" value="1"/>
</dbReference>